<feature type="region of interest" description="Disordered" evidence="1">
    <location>
        <begin position="1"/>
        <end position="24"/>
    </location>
</feature>
<sequence length="36" mass="4082">MKSVAVLIGRQKKEPKRQDSEIEKYMFTQGSGKLLG</sequence>
<dbReference type="VEuPathDB" id="FungiDB:CPUR_08637"/>
<evidence type="ECO:0000313" key="2">
    <source>
        <dbReference type="EMBL" id="CCE34701.1"/>
    </source>
</evidence>
<comment type="caution">
    <text evidence="2">The sequence shown here is derived from an EMBL/GenBank/DDBJ whole genome shotgun (WGS) entry which is preliminary data.</text>
</comment>
<proteinExistence type="predicted"/>
<protein>
    <submittedName>
        <fullName evidence="2">Uncharacterized protein</fullName>
    </submittedName>
</protein>
<dbReference type="EMBL" id="CAGA01000104">
    <property type="protein sequence ID" value="CCE34701.1"/>
    <property type="molecule type" value="Genomic_DNA"/>
</dbReference>
<gene>
    <name evidence="2" type="ORF">CPUR_08637</name>
</gene>
<evidence type="ECO:0000313" key="3">
    <source>
        <dbReference type="Proteomes" id="UP000016801"/>
    </source>
</evidence>
<dbReference type="Proteomes" id="UP000016801">
    <property type="component" value="Unassembled WGS sequence"/>
</dbReference>
<evidence type="ECO:0000256" key="1">
    <source>
        <dbReference type="SAM" id="MobiDB-lite"/>
    </source>
</evidence>
<name>M1W6J8_CLAP2</name>
<dbReference type="HOGENOM" id="CLU_3359616_0_0_1"/>
<organism evidence="2 3">
    <name type="scientific">Claviceps purpurea (strain 20.1)</name>
    <name type="common">Ergot fungus</name>
    <name type="synonym">Sphacelia segetum</name>
    <dbReference type="NCBI Taxonomy" id="1111077"/>
    <lineage>
        <taxon>Eukaryota</taxon>
        <taxon>Fungi</taxon>
        <taxon>Dikarya</taxon>
        <taxon>Ascomycota</taxon>
        <taxon>Pezizomycotina</taxon>
        <taxon>Sordariomycetes</taxon>
        <taxon>Hypocreomycetidae</taxon>
        <taxon>Hypocreales</taxon>
        <taxon>Clavicipitaceae</taxon>
        <taxon>Claviceps</taxon>
    </lineage>
</organism>
<keyword evidence="3" id="KW-1185">Reference proteome</keyword>
<accession>M1W6J8</accession>
<reference evidence="2 3" key="1">
    <citation type="journal article" date="2013" name="PLoS Genet.">
        <title>Plant-symbiotic fungi as chemical engineers: Multi-genome analysis of the Clavicipitaceae reveals dynamics of alkaloid loci.</title>
        <authorList>
            <person name="Schardl C.L."/>
            <person name="Young C.A."/>
            <person name="Hesse U."/>
            <person name="Amyotte S.G."/>
            <person name="Andreeva K."/>
            <person name="Calie P.J."/>
            <person name="Fleetwood D.J."/>
            <person name="Haws D.C."/>
            <person name="Moore N."/>
            <person name="Oeser B."/>
            <person name="Panaccione D.G."/>
            <person name="Schweri K.K."/>
            <person name="Voisey C.R."/>
            <person name="Farman M.L."/>
            <person name="Jaromczyk J.W."/>
            <person name="Roe B.A."/>
            <person name="O'Sullivan D.M."/>
            <person name="Scott B."/>
            <person name="Tudzynski P."/>
            <person name="An Z."/>
            <person name="Arnaoudova E.G."/>
            <person name="Bullock C.T."/>
            <person name="Charlton N.D."/>
            <person name="Chen L."/>
            <person name="Cox M."/>
            <person name="Dinkins R.D."/>
            <person name="Florea S."/>
            <person name="Glenn A.E."/>
            <person name="Gordon A."/>
            <person name="Gueldener U."/>
            <person name="Harris D.R."/>
            <person name="Hollin W."/>
            <person name="Jaromczyk J."/>
            <person name="Johnson R.D."/>
            <person name="Khan A.K."/>
            <person name="Leistner E."/>
            <person name="Leuchtmann A."/>
            <person name="Li C."/>
            <person name="Liu J."/>
            <person name="Liu J."/>
            <person name="Liu M."/>
            <person name="Mace W."/>
            <person name="Machado C."/>
            <person name="Nagabhyru P."/>
            <person name="Pan J."/>
            <person name="Schmid J."/>
            <person name="Sugawara K."/>
            <person name="Steiner U."/>
            <person name="Takach J.E."/>
            <person name="Tanaka E."/>
            <person name="Webb J.S."/>
            <person name="Wilson E.V."/>
            <person name="Wiseman J.L."/>
            <person name="Yoshida R."/>
            <person name="Zeng Z."/>
        </authorList>
    </citation>
    <scope>NUCLEOTIDE SEQUENCE [LARGE SCALE GENOMIC DNA]</scope>
    <source>
        <strain evidence="2 3">20.1</strain>
    </source>
</reference>
<dbReference type="AlphaFoldDB" id="M1W6J8"/>